<keyword evidence="3" id="KW-1185">Reference proteome</keyword>
<proteinExistence type="predicted"/>
<dbReference type="SUPFAM" id="SSF55486">
    <property type="entry name" value="Metalloproteases ('zincins'), catalytic domain"/>
    <property type="match status" value="1"/>
</dbReference>
<sequence length="481" mass="50793">MGTSRVRLGLAVVLLVAGVALTGCSGMRAPAAQNVSAPVTTNPWELTGQTSAAGPSGPRAGVPDADLTAENGDGGPIDKLALNAISDIAAYWKDQYAKYFPGTFAPVTRFISWDATAPRAQAVQFCRTSTFQEVNAAYCSQDQTIGWDRGTLLPTLVKKFGQMSVVMVLAHEYGHSVQAQAKLNGYFTPTVVREQQADCFAGVFLRAVAEGNSRHFTLNTTDGLNGVLAAVISFRDREPGASRDEHGTAFERVTAVQIGYTDGASGCKAITRTELQQRRGTLPTSFQPGDKERQLPVDQPDLALVAKSLAENYPITPEPSYDYNGVTGNCPTVTATQPVSYCPSTNVIGTDIPTLAERASSGEKGELLSAMVSGDYNAFVVFVSRYMLAVQQARRLGITGADTAGLRAACFSGAYSTKLSRPGSDLQLSATDLDAAISGLLSDGLAAADVDGNVVPSGFVRLEAFRTGVLDGENACLQTYK</sequence>
<dbReference type="EMBL" id="WRPP01000018">
    <property type="protein sequence ID" value="MVU84062.1"/>
    <property type="molecule type" value="Genomic_DNA"/>
</dbReference>
<reference evidence="2 3" key="1">
    <citation type="submission" date="2019-12" db="EMBL/GenBank/DDBJ databases">
        <title>Nocardia sp. nov. ET3-3 isolated from soil.</title>
        <authorList>
            <person name="Kanchanasin P."/>
            <person name="Tanasupawat S."/>
            <person name="Yuki M."/>
            <person name="Kudo T."/>
        </authorList>
    </citation>
    <scope>NUCLEOTIDE SEQUENCE [LARGE SCALE GENOMIC DNA]</scope>
    <source>
        <strain evidence="2 3">ET3-3</strain>
    </source>
</reference>
<dbReference type="AlphaFoldDB" id="A0A7K1VCD2"/>
<dbReference type="Proteomes" id="UP000466794">
    <property type="component" value="Unassembled WGS sequence"/>
</dbReference>
<evidence type="ECO:0000313" key="3">
    <source>
        <dbReference type="Proteomes" id="UP000466794"/>
    </source>
</evidence>
<dbReference type="RefSeq" id="WP_157393643.1">
    <property type="nucleotide sequence ID" value="NZ_WRPP01000018.1"/>
</dbReference>
<comment type="caution">
    <text evidence="2">The sequence shown here is derived from an EMBL/GenBank/DDBJ whole genome shotgun (WGS) entry which is preliminary data.</text>
</comment>
<evidence type="ECO:0000313" key="2">
    <source>
        <dbReference type="EMBL" id="MVU84062.1"/>
    </source>
</evidence>
<evidence type="ECO:0000256" key="1">
    <source>
        <dbReference type="SAM" id="MobiDB-lite"/>
    </source>
</evidence>
<dbReference type="PROSITE" id="PS51257">
    <property type="entry name" value="PROKAR_LIPOPROTEIN"/>
    <property type="match status" value="1"/>
</dbReference>
<accession>A0A7K1VCD2</accession>
<organism evidence="2 3">
    <name type="scientific">Nocardia terrae</name>
    <dbReference type="NCBI Taxonomy" id="2675851"/>
    <lineage>
        <taxon>Bacteria</taxon>
        <taxon>Bacillati</taxon>
        <taxon>Actinomycetota</taxon>
        <taxon>Actinomycetes</taxon>
        <taxon>Mycobacteriales</taxon>
        <taxon>Nocardiaceae</taxon>
        <taxon>Nocardia</taxon>
    </lineage>
</organism>
<feature type="compositionally biased region" description="Polar residues" evidence="1">
    <location>
        <begin position="41"/>
        <end position="53"/>
    </location>
</feature>
<gene>
    <name evidence="2" type="ORF">GPX89_43390</name>
</gene>
<feature type="region of interest" description="Disordered" evidence="1">
    <location>
        <begin position="41"/>
        <end position="70"/>
    </location>
</feature>
<protein>
    <submittedName>
        <fullName evidence="2">Metallopeptidase</fullName>
    </submittedName>
</protein>
<name>A0A7K1VCD2_9NOCA</name>